<evidence type="ECO:0000313" key="2">
    <source>
        <dbReference type="EMBL" id="MFD1589303.1"/>
    </source>
</evidence>
<dbReference type="EMBL" id="JBHUDJ010000015">
    <property type="protein sequence ID" value="MFD1589303.1"/>
    <property type="molecule type" value="Genomic_DNA"/>
</dbReference>
<proteinExistence type="predicted"/>
<sequence length="209" mass="21982">MHYFDRHPRRALCVLGAISILTGYLLGGELFHGYSQSVNAVLVHAGVYALLLAGTMSLCAQTSMRGDRCGLVAAFLALVVLYPLAVGFIWYDLVVTPPPYYSGNPTLVNMARNRLAFVLGLAPITAGFIAGASLATPREERSLVVPILAIALVIGGPIMGYSLAVQGGAHGGFAMLFYLLLALGAGIGSLPLALFAKLEYDAHSDEQGS</sequence>
<evidence type="ECO:0000256" key="1">
    <source>
        <dbReference type="SAM" id="Phobius"/>
    </source>
</evidence>
<protein>
    <submittedName>
        <fullName evidence="2">Uncharacterized protein</fullName>
    </submittedName>
</protein>
<accession>A0ABD6CGD2</accession>
<dbReference type="Proteomes" id="UP001597119">
    <property type="component" value="Unassembled WGS sequence"/>
</dbReference>
<keyword evidence="1" id="KW-1133">Transmembrane helix</keyword>
<dbReference type="RefSeq" id="WP_247381308.1">
    <property type="nucleotide sequence ID" value="NZ_JALLGV010000009.1"/>
</dbReference>
<feature type="transmembrane region" description="Helical" evidence="1">
    <location>
        <begin position="71"/>
        <end position="91"/>
    </location>
</feature>
<feature type="transmembrane region" description="Helical" evidence="1">
    <location>
        <begin position="176"/>
        <end position="196"/>
    </location>
</feature>
<feature type="transmembrane region" description="Helical" evidence="1">
    <location>
        <begin position="37"/>
        <end position="59"/>
    </location>
</feature>
<keyword evidence="1" id="KW-0812">Transmembrane</keyword>
<reference evidence="2 3" key="1">
    <citation type="journal article" date="2019" name="Int. J. Syst. Evol. Microbiol.">
        <title>The Global Catalogue of Microorganisms (GCM) 10K type strain sequencing project: providing services to taxonomists for standard genome sequencing and annotation.</title>
        <authorList>
            <consortium name="The Broad Institute Genomics Platform"/>
            <consortium name="The Broad Institute Genome Sequencing Center for Infectious Disease"/>
            <person name="Wu L."/>
            <person name="Ma J."/>
        </authorList>
    </citation>
    <scope>NUCLEOTIDE SEQUENCE [LARGE SCALE GENOMIC DNA]</scope>
    <source>
        <strain evidence="2 3">CGMCC 1.12125</strain>
    </source>
</reference>
<feature type="transmembrane region" description="Helical" evidence="1">
    <location>
        <begin position="115"/>
        <end position="136"/>
    </location>
</feature>
<name>A0ABD6CGD2_9EURY</name>
<evidence type="ECO:0000313" key="3">
    <source>
        <dbReference type="Proteomes" id="UP001597119"/>
    </source>
</evidence>
<keyword evidence="1" id="KW-0472">Membrane</keyword>
<keyword evidence="3" id="KW-1185">Reference proteome</keyword>
<organism evidence="2 3">
    <name type="scientific">Halorientalis brevis</name>
    <dbReference type="NCBI Taxonomy" id="1126241"/>
    <lineage>
        <taxon>Archaea</taxon>
        <taxon>Methanobacteriati</taxon>
        <taxon>Methanobacteriota</taxon>
        <taxon>Stenosarchaea group</taxon>
        <taxon>Halobacteria</taxon>
        <taxon>Halobacteriales</taxon>
        <taxon>Haloarculaceae</taxon>
        <taxon>Halorientalis</taxon>
    </lineage>
</organism>
<gene>
    <name evidence="2" type="ORF">ACFR9U_20185</name>
</gene>
<feature type="transmembrane region" description="Helical" evidence="1">
    <location>
        <begin position="143"/>
        <end position="164"/>
    </location>
</feature>
<dbReference type="AlphaFoldDB" id="A0ABD6CGD2"/>
<comment type="caution">
    <text evidence="2">The sequence shown here is derived from an EMBL/GenBank/DDBJ whole genome shotgun (WGS) entry which is preliminary data.</text>
</comment>